<feature type="compositionally biased region" description="Polar residues" evidence="1">
    <location>
        <begin position="183"/>
        <end position="207"/>
    </location>
</feature>
<evidence type="ECO:0000256" key="3">
    <source>
        <dbReference type="SAM" id="SignalP"/>
    </source>
</evidence>
<reference evidence="4" key="1">
    <citation type="journal article" date="2020" name="Nat. Commun.">
        <title>Large-scale genome sequencing of mycorrhizal fungi provides insights into the early evolution of symbiotic traits.</title>
        <authorList>
            <person name="Miyauchi S."/>
            <person name="Kiss E."/>
            <person name="Kuo A."/>
            <person name="Drula E."/>
            <person name="Kohler A."/>
            <person name="Sanchez-Garcia M."/>
            <person name="Morin E."/>
            <person name="Andreopoulos B."/>
            <person name="Barry K.W."/>
            <person name="Bonito G."/>
            <person name="Buee M."/>
            <person name="Carver A."/>
            <person name="Chen C."/>
            <person name="Cichocki N."/>
            <person name="Clum A."/>
            <person name="Culley D."/>
            <person name="Crous P.W."/>
            <person name="Fauchery L."/>
            <person name="Girlanda M."/>
            <person name="Hayes R.D."/>
            <person name="Keri Z."/>
            <person name="LaButti K."/>
            <person name="Lipzen A."/>
            <person name="Lombard V."/>
            <person name="Magnuson J."/>
            <person name="Maillard F."/>
            <person name="Murat C."/>
            <person name="Nolan M."/>
            <person name="Ohm R.A."/>
            <person name="Pangilinan J."/>
            <person name="Pereira M.F."/>
            <person name="Perotto S."/>
            <person name="Peter M."/>
            <person name="Pfister S."/>
            <person name="Riley R."/>
            <person name="Sitrit Y."/>
            <person name="Stielow J.B."/>
            <person name="Szollosi G."/>
            <person name="Zifcakova L."/>
            <person name="Stursova M."/>
            <person name="Spatafora J.W."/>
            <person name="Tedersoo L."/>
            <person name="Vaario L.M."/>
            <person name="Yamada A."/>
            <person name="Yan M."/>
            <person name="Wang P."/>
            <person name="Xu J."/>
            <person name="Bruns T."/>
            <person name="Baldrian P."/>
            <person name="Vilgalys R."/>
            <person name="Dunand C."/>
            <person name="Henrissat B."/>
            <person name="Grigoriev I.V."/>
            <person name="Hibbett D."/>
            <person name="Nagy L.G."/>
            <person name="Martin F.M."/>
        </authorList>
    </citation>
    <scope>NUCLEOTIDE SEQUENCE</scope>
    <source>
        <strain evidence="4">UH-Tt-Lm1</strain>
    </source>
</reference>
<feature type="compositionally biased region" description="Basic and acidic residues" evidence="1">
    <location>
        <begin position="117"/>
        <end position="139"/>
    </location>
</feature>
<keyword evidence="3" id="KW-0732">Signal</keyword>
<feature type="chain" id="PRO_5040345735" evidence="3">
    <location>
        <begin position="31"/>
        <end position="230"/>
    </location>
</feature>
<dbReference type="AlphaFoldDB" id="A0A9P6HNQ0"/>
<gene>
    <name evidence="4" type="ORF">BJ322DRAFT_979</name>
</gene>
<organism evidence="4 5">
    <name type="scientific">Thelephora terrestris</name>
    <dbReference type="NCBI Taxonomy" id="56493"/>
    <lineage>
        <taxon>Eukaryota</taxon>
        <taxon>Fungi</taxon>
        <taxon>Dikarya</taxon>
        <taxon>Basidiomycota</taxon>
        <taxon>Agaricomycotina</taxon>
        <taxon>Agaricomycetes</taxon>
        <taxon>Thelephorales</taxon>
        <taxon>Thelephoraceae</taxon>
        <taxon>Thelephora</taxon>
    </lineage>
</organism>
<keyword evidence="2" id="KW-1133">Transmembrane helix</keyword>
<evidence type="ECO:0000313" key="5">
    <source>
        <dbReference type="Proteomes" id="UP000736335"/>
    </source>
</evidence>
<protein>
    <submittedName>
        <fullName evidence="4">Uncharacterized protein</fullName>
    </submittedName>
</protein>
<feature type="region of interest" description="Disordered" evidence="1">
    <location>
        <begin position="31"/>
        <end position="60"/>
    </location>
</feature>
<accession>A0A9P6HNQ0</accession>
<keyword evidence="5" id="KW-1185">Reference proteome</keyword>
<reference evidence="4" key="2">
    <citation type="submission" date="2020-11" db="EMBL/GenBank/DDBJ databases">
        <authorList>
            <consortium name="DOE Joint Genome Institute"/>
            <person name="Kuo A."/>
            <person name="Miyauchi S."/>
            <person name="Kiss E."/>
            <person name="Drula E."/>
            <person name="Kohler A."/>
            <person name="Sanchez-Garcia M."/>
            <person name="Andreopoulos B."/>
            <person name="Barry K.W."/>
            <person name="Bonito G."/>
            <person name="Buee M."/>
            <person name="Carver A."/>
            <person name="Chen C."/>
            <person name="Cichocki N."/>
            <person name="Clum A."/>
            <person name="Culley D."/>
            <person name="Crous P.W."/>
            <person name="Fauchery L."/>
            <person name="Girlanda M."/>
            <person name="Hayes R."/>
            <person name="Keri Z."/>
            <person name="Labutti K."/>
            <person name="Lipzen A."/>
            <person name="Lombard V."/>
            <person name="Magnuson J."/>
            <person name="Maillard F."/>
            <person name="Morin E."/>
            <person name="Murat C."/>
            <person name="Nolan M."/>
            <person name="Ohm R."/>
            <person name="Pangilinan J."/>
            <person name="Pereira M."/>
            <person name="Perotto S."/>
            <person name="Peter M."/>
            <person name="Riley R."/>
            <person name="Sitrit Y."/>
            <person name="Stielow B."/>
            <person name="Szollosi G."/>
            <person name="Zifcakova L."/>
            <person name="Stursova M."/>
            <person name="Spatafora J.W."/>
            <person name="Tedersoo L."/>
            <person name="Vaario L.-M."/>
            <person name="Yamada A."/>
            <person name="Yan M."/>
            <person name="Wang P."/>
            <person name="Xu J."/>
            <person name="Bruns T."/>
            <person name="Baldrian P."/>
            <person name="Vilgalys R."/>
            <person name="Henrissat B."/>
            <person name="Grigoriev I.V."/>
            <person name="Hibbett D."/>
            <person name="Nagy L.G."/>
            <person name="Martin F.M."/>
        </authorList>
    </citation>
    <scope>NUCLEOTIDE SEQUENCE</scope>
    <source>
        <strain evidence="4">UH-Tt-Lm1</strain>
    </source>
</reference>
<feature type="compositionally biased region" description="Low complexity" evidence="1">
    <location>
        <begin position="31"/>
        <end position="56"/>
    </location>
</feature>
<dbReference type="Proteomes" id="UP000736335">
    <property type="component" value="Unassembled WGS sequence"/>
</dbReference>
<keyword evidence="2" id="KW-0812">Transmembrane</keyword>
<sequence length="230" mass="24598">MARKSVLNYLFCNSLALVSMISLAITEVEAKSGGSSTPTSSRKPPSSTSSSGSSGTKTKKVTRCYNEQMVEITCPVTKSGKISGYVVGGIFVVILLFLLYKKLKGRYLGRTKDLSEAKSIEPEEEDKKAQRTFDDEKGGDGLPVAPPPQYIEKVADERGDSGPSSFGITPPVISMPVPEPAQPNLSTESRTMAETTSDPLPQPATTPSRKHTLAGKLRNVLQSAKQTTAT</sequence>
<feature type="signal peptide" evidence="3">
    <location>
        <begin position="1"/>
        <end position="30"/>
    </location>
</feature>
<feature type="region of interest" description="Disordered" evidence="1">
    <location>
        <begin position="117"/>
        <end position="214"/>
    </location>
</feature>
<proteinExistence type="predicted"/>
<name>A0A9P6HNQ0_9AGAM</name>
<evidence type="ECO:0000313" key="4">
    <source>
        <dbReference type="EMBL" id="KAF9791869.1"/>
    </source>
</evidence>
<comment type="caution">
    <text evidence="4">The sequence shown here is derived from an EMBL/GenBank/DDBJ whole genome shotgun (WGS) entry which is preliminary data.</text>
</comment>
<evidence type="ECO:0000256" key="1">
    <source>
        <dbReference type="SAM" id="MobiDB-lite"/>
    </source>
</evidence>
<keyword evidence="2" id="KW-0472">Membrane</keyword>
<feature type="transmembrane region" description="Helical" evidence="2">
    <location>
        <begin position="82"/>
        <end position="100"/>
    </location>
</feature>
<evidence type="ECO:0000256" key="2">
    <source>
        <dbReference type="SAM" id="Phobius"/>
    </source>
</evidence>
<dbReference type="EMBL" id="WIUZ02000001">
    <property type="protein sequence ID" value="KAF9791869.1"/>
    <property type="molecule type" value="Genomic_DNA"/>
</dbReference>